<keyword evidence="2" id="KW-1185">Reference proteome</keyword>
<dbReference type="EMBL" id="JBFXLT010000030">
    <property type="protein sequence ID" value="KAL2814972.1"/>
    <property type="molecule type" value="Genomic_DNA"/>
</dbReference>
<reference evidence="1 2" key="1">
    <citation type="submission" date="2024-07" db="EMBL/GenBank/DDBJ databases">
        <title>Section-level genome sequencing and comparative genomics of Aspergillus sections Usti and Cavernicolus.</title>
        <authorList>
            <consortium name="Lawrence Berkeley National Laboratory"/>
            <person name="Nybo J.L."/>
            <person name="Vesth T.C."/>
            <person name="Theobald S."/>
            <person name="Frisvad J.C."/>
            <person name="Larsen T.O."/>
            <person name="Kjaerboelling I."/>
            <person name="Rothschild-Mancinelli K."/>
            <person name="Lyhne E.K."/>
            <person name="Kogle M.E."/>
            <person name="Barry K."/>
            <person name="Clum A."/>
            <person name="Na H."/>
            <person name="Ledsgaard L."/>
            <person name="Lin J."/>
            <person name="Lipzen A."/>
            <person name="Kuo A."/>
            <person name="Riley R."/>
            <person name="Mondo S."/>
            <person name="Labutti K."/>
            <person name="Haridas S."/>
            <person name="Pangalinan J."/>
            <person name="Salamov A.A."/>
            <person name="Simmons B.A."/>
            <person name="Magnuson J.K."/>
            <person name="Chen J."/>
            <person name="Drula E."/>
            <person name="Henrissat B."/>
            <person name="Wiebenga A."/>
            <person name="Lubbers R.J."/>
            <person name="Gomes A.C."/>
            <person name="Makela M.R."/>
            <person name="Stajich J."/>
            <person name="Grigoriev I.V."/>
            <person name="Mortensen U.H."/>
            <person name="De Vries R.P."/>
            <person name="Baker S.E."/>
            <person name="Andersen M.R."/>
        </authorList>
    </citation>
    <scope>NUCLEOTIDE SEQUENCE [LARGE SCALE GENOMIC DNA]</scope>
    <source>
        <strain evidence="1 2">CBS 588.65</strain>
    </source>
</reference>
<evidence type="ECO:0000313" key="2">
    <source>
        <dbReference type="Proteomes" id="UP001610334"/>
    </source>
</evidence>
<protein>
    <submittedName>
        <fullName evidence="1">Uncharacterized protein</fullName>
    </submittedName>
</protein>
<name>A0ABR4HHK3_9EURO</name>
<accession>A0ABR4HHK3</accession>
<evidence type="ECO:0000313" key="1">
    <source>
        <dbReference type="EMBL" id="KAL2814972.1"/>
    </source>
</evidence>
<sequence length="56" mass="6248">MHPKDNRMLTHPAPPSIPRTPCYQTCHVGARICSDCSDLPVNDLHSIQRLVGRLKA</sequence>
<proteinExistence type="predicted"/>
<organism evidence="1 2">
    <name type="scientific">Aspergillus granulosus</name>
    <dbReference type="NCBI Taxonomy" id="176169"/>
    <lineage>
        <taxon>Eukaryota</taxon>
        <taxon>Fungi</taxon>
        <taxon>Dikarya</taxon>
        <taxon>Ascomycota</taxon>
        <taxon>Pezizomycotina</taxon>
        <taxon>Eurotiomycetes</taxon>
        <taxon>Eurotiomycetidae</taxon>
        <taxon>Eurotiales</taxon>
        <taxon>Aspergillaceae</taxon>
        <taxon>Aspergillus</taxon>
        <taxon>Aspergillus subgen. Nidulantes</taxon>
    </lineage>
</organism>
<comment type="caution">
    <text evidence="1">The sequence shown here is derived from an EMBL/GenBank/DDBJ whole genome shotgun (WGS) entry which is preliminary data.</text>
</comment>
<dbReference type="Proteomes" id="UP001610334">
    <property type="component" value="Unassembled WGS sequence"/>
</dbReference>
<gene>
    <name evidence="1" type="ORF">BJX63DRAFT_186599</name>
</gene>